<keyword evidence="2" id="KW-1185">Reference proteome</keyword>
<comment type="caution">
    <text evidence="1">The sequence shown here is derived from an EMBL/GenBank/DDBJ whole genome shotgun (WGS) entry which is preliminary data.</text>
</comment>
<dbReference type="EMBL" id="JAERTY010000002">
    <property type="protein sequence ID" value="MBL1408201.1"/>
    <property type="molecule type" value="Genomic_DNA"/>
</dbReference>
<dbReference type="Proteomes" id="UP000625283">
    <property type="component" value="Unassembled WGS sequence"/>
</dbReference>
<protein>
    <submittedName>
        <fullName evidence="1">Uncharacterized protein</fullName>
    </submittedName>
</protein>
<evidence type="ECO:0000313" key="2">
    <source>
        <dbReference type="Proteomes" id="UP000625283"/>
    </source>
</evidence>
<name>A0ABS1R0H9_9SPHI</name>
<organism evidence="1 2">
    <name type="scientific">Sphingobacterium faecale</name>
    <dbReference type="NCBI Taxonomy" id="2803775"/>
    <lineage>
        <taxon>Bacteria</taxon>
        <taxon>Pseudomonadati</taxon>
        <taxon>Bacteroidota</taxon>
        <taxon>Sphingobacteriia</taxon>
        <taxon>Sphingobacteriales</taxon>
        <taxon>Sphingobacteriaceae</taxon>
        <taxon>Sphingobacterium</taxon>
    </lineage>
</organism>
<accession>A0ABS1R0H9</accession>
<proteinExistence type="predicted"/>
<gene>
    <name evidence="1" type="ORF">JKG61_05500</name>
</gene>
<dbReference type="RefSeq" id="WP_202101968.1">
    <property type="nucleotide sequence ID" value="NZ_JAERTY010000002.1"/>
</dbReference>
<sequence>MKKKNLIVVGNKPPTKHKLDLSKKIDSFDYVVRINKMNYYGETGTKIDGYFLEANSDFKYFHKGGPYKELIKHANQIFMRQYWYDNFQDWADFLLPAQYTSVEIINESYAMKDTGFERLTSVIKLIGYLVNSHWSELYTIHFTGLDLEWRDFIIDHNIGFEYHCGAGKLEKKYLKQLIKKEKIIQIKE</sequence>
<evidence type="ECO:0000313" key="1">
    <source>
        <dbReference type="EMBL" id="MBL1408201.1"/>
    </source>
</evidence>
<reference evidence="1 2" key="1">
    <citation type="submission" date="2021-01" db="EMBL/GenBank/DDBJ databases">
        <title>C459-1 draft genome sequence.</title>
        <authorList>
            <person name="Zhang X.-F."/>
        </authorList>
    </citation>
    <scope>NUCLEOTIDE SEQUENCE [LARGE SCALE GENOMIC DNA]</scope>
    <source>
        <strain evidence="2">C459-1</strain>
    </source>
</reference>